<dbReference type="KEGG" id="salk:FBQ74_02980"/>
<gene>
    <name evidence="2" type="ORF">FBQ74_02980</name>
</gene>
<dbReference type="EMBL" id="CP039852">
    <property type="protein sequence ID" value="QCZ92498.1"/>
    <property type="molecule type" value="Genomic_DNA"/>
</dbReference>
<evidence type="ECO:0000256" key="1">
    <source>
        <dbReference type="SAM" id="Phobius"/>
    </source>
</evidence>
<dbReference type="OrthoDB" id="6385231at2"/>
<dbReference type="Proteomes" id="UP000304912">
    <property type="component" value="Chromosome"/>
</dbReference>
<sequence>MTELESAINDREKAVRLILAVILISFGLIAAMGVSTYNNFDAVYAQRLSAYPTVSAIATLPNVAAMVCLILVNVAAVSKLRRANQALTLKAYSLLMDSGFSEQDPQQQVMKQRFLGAAGLPVDYSLQRLAKMKTFHFMNVASPVGRAIQKQRASWIAVSRKIEKRSSAQEQM</sequence>
<keyword evidence="1" id="KW-0812">Transmembrane</keyword>
<protein>
    <submittedName>
        <fullName evidence="2">Uncharacterized protein</fullName>
    </submittedName>
</protein>
<name>A0A5B7YAL3_9ALTE</name>
<dbReference type="AlphaFoldDB" id="A0A5B7YAL3"/>
<dbReference type="RefSeq" id="WP_139755251.1">
    <property type="nucleotide sequence ID" value="NZ_CP039852.1"/>
</dbReference>
<evidence type="ECO:0000313" key="3">
    <source>
        <dbReference type="Proteomes" id="UP000304912"/>
    </source>
</evidence>
<keyword evidence="1" id="KW-1133">Transmembrane helix</keyword>
<organism evidence="2 3">
    <name type="scientific">Salinimonas iocasae</name>
    <dbReference type="NCBI Taxonomy" id="2572577"/>
    <lineage>
        <taxon>Bacteria</taxon>
        <taxon>Pseudomonadati</taxon>
        <taxon>Pseudomonadota</taxon>
        <taxon>Gammaproteobacteria</taxon>
        <taxon>Alteromonadales</taxon>
        <taxon>Alteromonadaceae</taxon>
        <taxon>Alteromonas/Salinimonas group</taxon>
        <taxon>Salinimonas</taxon>
    </lineage>
</organism>
<reference evidence="2 3" key="1">
    <citation type="submission" date="2019-04" db="EMBL/GenBank/DDBJ databases">
        <title>Salinimonas iocasae sp. nov., a halophilic bacterium isolated from the outer tube casing of tubeworms in Okinawa Trough.</title>
        <authorList>
            <person name="Zhang H."/>
            <person name="Wang H."/>
            <person name="Li C."/>
        </authorList>
    </citation>
    <scope>NUCLEOTIDE SEQUENCE [LARGE SCALE GENOMIC DNA]</scope>
    <source>
        <strain evidence="2 3">KX18D6</strain>
    </source>
</reference>
<proteinExistence type="predicted"/>
<keyword evidence="3" id="KW-1185">Reference proteome</keyword>
<feature type="transmembrane region" description="Helical" evidence="1">
    <location>
        <begin position="54"/>
        <end position="77"/>
    </location>
</feature>
<accession>A0A5B7YAL3</accession>
<evidence type="ECO:0000313" key="2">
    <source>
        <dbReference type="EMBL" id="QCZ92498.1"/>
    </source>
</evidence>
<keyword evidence="1" id="KW-0472">Membrane</keyword>
<feature type="transmembrane region" description="Helical" evidence="1">
    <location>
        <begin position="14"/>
        <end position="34"/>
    </location>
</feature>